<dbReference type="PANTHER" id="PTHR30582:SF2">
    <property type="entry name" value="L,D-TRANSPEPTIDASE YCIB-RELATED"/>
    <property type="match status" value="1"/>
</dbReference>
<dbReference type="Proteomes" id="UP000031338">
    <property type="component" value="Unassembled WGS sequence"/>
</dbReference>
<keyword evidence="4 7" id="KW-0133">Cell shape</keyword>
<organism evidence="9 10">
    <name type="scientific">Novosphingobium subterraneum</name>
    <dbReference type="NCBI Taxonomy" id="48936"/>
    <lineage>
        <taxon>Bacteria</taxon>
        <taxon>Pseudomonadati</taxon>
        <taxon>Pseudomonadota</taxon>
        <taxon>Alphaproteobacteria</taxon>
        <taxon>Sphingomonadales</taxon>
        <taxon>Sphingomonadaceae</taxon>
        <taxon>Novosphingobium</taxon>
    </lineage>
</organism>
<evidence type="ECO:0000256" key="2">
    <source>
        <dbReference type="ARBA" id="ARBA00005992"/>
    </source>
</evidence>
<name>A0A0B8ZFD6_9SPHN</name>
<dbReference type="GO" id="GO:0071555">
    <property type="term" value="P:cell wall organization"/>
    <property type="evidence" value="ECO:0007669"/>
    <property type="project" value="UniProtKB-UniRule"/>
</dbReference>
<dbReference type="GO" id="GO:0016740">
    <property type="term" value="F:transferase activity"/>
    <property type="evidence" value="ECO:0007669"/>
    <property type="project" value="UniProtKB-KW"/>
</dbReference>
<evidence type="ECO:0000313" key="10">
    <source>
        <dbReference type="Proteomes" id="UP000031338"/>
    </source>
</evidence>
<dbReference type="STRING" id="48936.NJ75_04470"/>
<dbReference type="GO" id="GO:0008360">
    <property type="term" value="P:regulation of cell shape"/>
    <property type="evidence" value="ECO:0007669"/>
    <property type="project" value="UniProtKB-UniRule"/>
</dbReference>
<dbReference type="PANTHER" id="PTHR30582">
    <property type="entry name" value="L,D-TRANSPEPTIDASE"/>
    <property type="match status" value="1"/>
</dbReference>
<dbReference type="PATRIC" id="fig|48936.3.peg.4509"/>
<keyword evidence="6 7" id="KW-0961">Cell wall biogenesis/degradation</keyword>
<keyword evidence="10" id="KW-1185">Reference proteome</keyword>
<keyword evidence="3" id="KW-0808">Transferase</keyword>
<accession>A0A0B8ZFD6</accession>
<evidence type="ECO:0000256" key="3">
    <source>
        <dbReference type="ARBA" id="ARBA00022679"/>
    </source>
</evidence>
<proteinExistence type="inferred from homology"/>
<comment type="pathway">
    <text evidence="1 7">Cell wall biogenesis; peptidoglycan biosynthesis.</text>
</comment>
<dbReference type="CDD" id="cd16913">
    <property type="entry name" value="YkuD_like"/>
    <property type="match status" value="1"/>
</dbReference>
<dbReference type="InterPro" id="IPR038063">
    <property type="entry name" value="Transpep_catalytic_dom"/>
</dbReference>
<dbReference type="PROSITE" id="PS52029">
    <property type="entry name" value="LD_TPASE"/>
    <property type="match status" value="1"/>
</dbReference>
<dbReference type="GO" id="GO:0018104">
    <property type="term" value="P:peptidoglycan-protein cross-linking"/>
    <property type="evidence" value="ECO:0007669"/>
    <property type="project" value="TreeGrafter"/>
</dbReference>
<evidence type="ECO:0000256" key="7">
    <source>
        <dbReference type="PROSITE-ProRule" id="PRU01373"/>
    </source>
</evidence>
<dbReference type="SUPFAM" id="SSF141523">
    <property type="entry name" value="L,D-transpeptidase catalytic domain-like"/>
    <property type="match status" value="1"/>
</dbReference>
<dbReference type="AlphaFoldDB" id="A0A0B8ZFD6"/>
<feature type="active site" description="Proton donor/acceptor" evidence="7">
    <location>
        <position position="105"/>
    </location>
</feature>
<dbReference type="InterPro" id="IPR050979">
    <property type="entry name" value="LD-transpeptidase"/>
</dbReference>
<dbReference type="GO" id="GO:0005576">
    <property type="term" value="C:extracellular region"/>
    <property type="evidence" value="ECO:0007669"/>
    <property type="project" value="TreeGrafter"/>
</dbReference>
<evidence type="ECO:0000256" key="6">
    <source>
        <dbReference type="ARBA" id="ARBA00023316"/>
    </source>
</evidence>
<sequence length="142" mass="15188">MVSSLLEVPAAMAYGEYRWQDVLHSSPGGSGAVMVRVDLDRQIISVFRGGEEIGTAVILHGVDEYPTPRGSFPVIAMMRDHVSATYDSAPMPFTLRLTDDGVSIHGSDVQAGLGTHGCIGIPSEFAKRLFAVIHVGDVVHIV</sequence>
<evidence type="ECO:0000256" key="4">
    <source>
        <dbReference type="ARBA" id="ARBA00022960"/>
    </source>
</evidence>
<evidence type="ECO:0000313" key="9">
    <source>
        <dbReference type="EMBL" id="KHS41750.1"/>
    </source>
</evidence>
<evidence type="ECO:0000256" key="5">
    <source>
        <dbReference type="ARBA" id="ARBA00022984"/>
    </source>
</evidence>
<gene>
    <name evidence="9" type="ORF">NJ75_04470</name>
</gene>
<comment type="similarity">
    <text evidence="2">Belongs to the YkuD family.</text>
</comment>
<dbReference type="EMBL" id="JRVC01000034">
    <property type="protein sequence ID" value="KHS41750.1"/>
    <property type="molecule type" value="Genomic_DNA"/>
</dbReference>
<dbReference type="Pfam" id="PF03734">
    <property type="entry name" value="YkuD"/>
    <property type="match status" value="1"/>
</dbReference>
<evidence type="ECO:0000256" key="1">
    <source>
        <dbReference type="ARBA" id="ARBA00004752"/>
    </source>
</evidence>
<reference evidence="9 10" key="1">
    <citation type="submission" date="2014-10" db="EMBL/GenBank/DDBJ databases">
        <title>Draft genome sequence of Novosphingobium subterraneum DSM 12447.</title>
        <authorList>
            <person name="Gan H.M."/>
            <person name="Gan H.Y."/>
            <person name="Savka M.A."/>
        </authorList>
    </citation>
    <scope>NUCLEOTIDE SEQUENCE [LARGE SCALE GENOMIC DNA]</scope>
    <source>
        <strain evidence="9 10">DSM 12447</strain>
    </source>
</reference>
<dbReference type="Gene3D" id="2.40.440.10">
    <property type="entry name" value="L,D-transpeptidase catalytic domain-like"/>
    <property type="match status" value="1"/>
</dbReference>
<protein>
    <submittedName>
        <fullName evidence="9">ErfK/YbiS/YcfS/YnhG family protein</fullName>
    </submittedName>
</protein>
<comment type="caution">
    <text evidence="9">The sequence shown here is derived from an EMBL/GenBank/DDBJ whole genome shotgun (WGS) entry which is preliminary data.</text>
</comment>
<dbReference type="GO" id="GO:0071972">
    <property type="term" value="F:peptidoglycan L,D-transpeptidase activity"/>
    <property type="evidence" value="ECO:0007669"/>
    <property type="project" value="TreeGrafter"/>
</dbReference>
<dbReference type="InterPro" id="IPR005490">
    <property type="entry name" value="LD_TPept_cat_dom"/>
</dbReference>
<dbReference type="UniPathway" id="UPA00219"/>
<feature type="active site" description="Nucleophile" evidence="7">
    <location>
        <position position="118"/>
    </location>
</feature>
<evidence type="ECO:0000259" key="8">
    <source>
        <dbReference type="PROSITE" id="PS52029"/>
    </source>
</evidence>
<keyword evidence="5 7" id="KW-0573">Peptidoglycan synthesis</keyword>
<feature type="domain" description="L,D-TPase catalytic" evidence="8">
    <location>
        <begin position="33"/>
        <end position="142"/>
    </location>
</feature>